<dbReference type="Pfam" id="PF04932">
    <property type="entry name" value="Wzy_C"/>
    <property type="match status" value="1"/>
</dbReference>
<dbReference type="Proteomes" id="UP000306147">
    <property type="component" value="Unassembled WGS sequence"/>
</dbReference>
<keyword evidence="2 5" id="KW-0812">Transmembrane</keyword>
<dbReference type="EMBL" id="SRXT01000007">
    <property type="protein sequence ID" value="TGX50363.1"/>
    <property type="molecule type" value="Genomic_DNA"/>
</dbReference>
<name>A0A4S1X3P4_9SPHN</name>
<gene>
    <name evidence="7" type="ORF">E5A73_18305</name>
</gene>
<feature type="domain" description="O-antigen ligase-related" evidence="6">
    <location>
        <begin position="229"/>
        <end position="381"/>
    </location>
</feature>
<dbReference type="InterPro" id="IPR051533">
    <property type="entry name" value="WaaL-like"/>
</dbReference>
<evidence type="ECO:0000256" key="3">
    <source>
        <dbReference type="ARBA" id="ARBA00022989"/>
    </source>
</evidence>
<dbReference type="InterPro" id="IPR007016">
    <property type="entry name" value="O-antigen_ligase-rel_domated"/>
</dbReference>
<feature type="transmembrane region" description="Helical" evidence="5">
    <location>
        <begin position="150"/>
        <end position="170"/>
    </location>
</feature>
<comment type="subcellular location">
    <subcellularLocation>
        <location evidence="1">Membrane</location>
        <topology evidence="1">Multi-pass membrane protein</topology>
    </subcellularLocation>
</comment>
<dbReference type="PANTHER" id="PTHR37422">
    <property type="entry name" value="TEICHURONIC ACID BIOSYNTHESIS PROTEIN TUAE"/>
    <property type="match status" value="1"/>
</dbReference>
<protein>
    <recommendedName>
        <fullName evidence="6">O-antigen ligase-related domain-containing protein</fullName>
    </recommendedName>
</protein>
<evidence type="ECO:0000256" key="2">
    <source>
        <dbReference type="ARBA" id="ARBA00022692"/>
    </source>
</evidence>
<feature type="transmembrane region" description="Helical" evidence="5">
    <location>
        <begin position="285"/>
        <end position="304"/>
    </location>
</feature>
<accession>A0A4S1X3P4</accession>
<evidence type="ECO:0000256" key="5">
    <source>
        <dbReference type="SAM" id="Phobius"/>
    </source>
</evidence>
<evidence type="ECO:0000259" key="6">
    <source>
        <dbReference type="Pfam" id="PF04932"/>
    </source>
</evidence>
<feature type="transmembrane region" description="Helical" evidence="5">
    <location>
        <begin position="122"/>
        <end position="143"/>
    </location>
</feature>
<feature type="transmembrane region" description="Helical" evidence="5">
    <location>
        <begin position="380"/>
        <end position="399"/>
    </location>
</feature>
<comment type="caution">
    <text evidence="7">The sequence shown here is derived from an EMBL/GenBank/DDBJ whole genome shotgun (WGS) entry which is preliminary data.</text>
</comment>
<feature type="transmembrane region" description="Helical" evidence="5">
    <location>
        <begin position="37"/>
        <end position="57"/>
    </location>
</feature>
<sequence length="479" mass="51232">MSSQKIMKYSDSIVAVLFAIFLICAFCFGGSSRPDAGTQIIVRLASVIMLAVALFLSSGRDLARVKFPLLFLGSLTALMIIQSIPLPPFIWTALPGRELFASGASILGVEQPWRPISLAPDATLNSILSTLPGFAALVGLASFPKARMSWLLALVIGLTMVSATMGVLQISSGELYLFDITNRGSSVGFFANRNHHAALLTAVLPALAALAIYPSDRLVQLRLPLACALALFLVPMVLITGSRAGLLLLLVGLAGAMMLVRPAWRTRNGAPAAVQSFLASRLGKASTFGFAIVLIAIVVTSIVLSRALAIQRLFAQDVEADTRLRLFGVLVDMTKNYFPVGSGFGSFPVVFKIVEPDWYLGPSYFNHAHNDILEVLIEGGGASLALGLGFLIWAIRASIRIWRPVRQLEGAILLGRMGSLQVLMLVLASIADYPLRTPLNQVLFVIGCGLMALASEAVKRAGPERPEAPNRRVSPRVAG</sequence>
<evidence type="ECO:0000256" key="4">
    <source>
        <dbReference type="ARBA" id="ARBA00023136"/>
    </source>
</evidence>
<keyword evidence="3 5" id="KW-1133">Transmembrane helix</keyword>
<feature type="transmembrane region" description="Helical" evidence="5">
    <location>
        <begin position="245"/>
        <end position="264"/>
    </location>
</feature>
<reference evidence="7 8" key="1">
    <citation type="submission" date="2019-04" db="EMBL/GenBank/DDBJ databases">
        <title>Sphingomonas psychrotolerans sp. nov., isolated from soil in the Tianshan Mountains, Xinjiang, China.</title>
        <authorList>
            <person name="Luo Y."/>
            <person name="Sheng H."/>
        </authorList>
    </citation>
    <scope>NUCLEOTIDE SEQUENCE [LARGE SCALE GENOMIC DNA]</scope>
    <source>
        <strain evidence="7 8">ZFGT-11</strain>
    </source>
</reference>
<feature type="transmembrane region" description="Helical" evidence="5">
    <location>
        <begin position="69"/>
        <end position="90"/>
    </location>
</feature>
<proteinExistence type="predicted"/>
<evidence type="ECO:0000313" key="8">
    <source>
        <dbReference type="Proteomes" id="UP000306147"/>
    </source>
</evidence>
<dbReference type="OrthoDB" id="7628239at2"/>
<dbReference type="PANTHER" id="PTHR37422:SF23">
    <property type="entry name" value="TEICHURONIC ACID BIOSYNTHESIS PROTEIN TUAE"/>
    <property type="match status" value="1"/>
</dbReference>
<feature type="transmembrane region" description="Helical" evidence="5">
    <location>
        <begin position="12"/>
        <end position="31"/>
    </location>
</feature>
<evidence type="ECO:0000313" key="7">
    <source>
        <dbReference type="EMBL" id="TGX50363.1"/>
    </source>
</evidence>
<dbReference type="AlphaFoldDB" id="A0A4S1X3P4"/>
<feature type="transmembrane region" description="Helical" evidence="5">
    <location>
        <begin position="196"/>
        <end position="214"/>
    </location>
</feature>
<dbReference type="GO" id="GO:0016020">
    <property type="term" value="C:membrane"/>
    <property type="evidence" value="ECO:0007669"/>
    <property type="project" value="UniProtKB-SubCell"/>
</dbReference>
<feature type="transmembrane region" description="Helical" evidence="5">
    <location>
        <begin position="221"/>
        <end position="239"/>
    </location>
</feature>
<keyword evidence="4 5" id="KW-0472">Membrane</keyword>
<evidence type="ECO:0000256" key="1">
    <source>
        <dbReference type="ARBA" id="ARBA00004141"/>
    </source>
</evidence>
<keyword evidence="8" id="KW-1185">Reference proteome</keyword>
<organism evidence="7 8">
    <name type="scientific">Sphingomonas gei</name>
    <dbReference type="NCBI Taxonomy" id="1395960"/>
    <lineage>
        <taxon>Bacteria</taxon>
        <taxon>Pseudomonadati</taxon>
        <taxon>Pseudomonadota</taxon>
        <taxon>Alphaproteobacteria</taxon>
        <taxon>Sphingomonadales</taxon>
        <taxon>Sphingomonadaceae</taxon>
        <taxon>Sphingomonas</taxon>
    </lineage>
</organism>